<dbReference type="RefSeq" id="WP_346176590.1">
    <property type="nucleotide sequence ID" value="NZ_BAAASD010000023.1"/>
</dbReference>
<feature type="compositionally biased region" description="Low complexity" evidence="1">
    <location>
        <begin position="117"/>
        <end position="130"/>
    </location>
</feature>
<comment type="caution">
    <text evidence="3">The sequence shown here is derived from an EMBL/GenBank/DDBJ whole genome shotgun (WGS) entry which is preliminary data.</text>
</comment>
<evidence type="ECO:0000256" key="2">
    <source>
        <dbReference type="SAM" id="Phobius"/>
    </source>
</evidence>
<gene>
    <name evidence="3" type="ORF">GCM10010246_49440</name>
</gene>
<name>A0ABP5TN98_9ACTN</name>
<feature type="compositionally biased region" description="Low complexity" evidence="1">
    <location>
        <begin position="54"/>
        <end position="68"/>
    </location>
</feature>
<feature type="region of interest" description="Disordered" evidence="1">
    <location>
        <begin position="52"/>
        <end position="130"/>
    </location>
</feature>
<keyword evidence="4" id="KW-1185">Reference proteome</keyword>
<protein>
    <recommendedName>
        <fullName evidence="5">Serine/threonine protein kinase</fullName>
    </recommendedName>
</protein>
<evidence type="ECO:0000313" key="3">
    <source>
        <dbReference type="EMBL" id="GAA2354564.1"/>
    </source>
</evidence>
<reference evidence="4" key="1">
    <citation type="journal article" date="2019" name="Int. J. Syst. Evol. Microbiol.">
        <title>The Global Catalogue of Microorganisms (GCM) 10K type strain sequencing project: providing services to taxonomists for standard genome sequencing and annotation.</title>
        <authorList>
            <consortium name="The Broad Institute Genomics Platform"/>
            <consortium name="The Broad Institute Genome Sequencing Center for Infectious Disease"/>
            <person name="Wu L."/>
            <person name="Ma J."/>
        </authorList>
    </citation>
    <scope>NUCLEOTIDE SEQUENCE [LARGE SCALE GENOMIC DNA]</scope>
    <source>
        <strain evidence="4">JCM 4316</strain>
    </source>
</reference>
<keyword evidence="2" id="KW-1133">Transmembrane helix</keyword>
<sequence length="293" mass="29804">MDGASGGPGAGGASEEQRQRGVWILVAAALAFAVLVLPQVVADDDKTSFAGSVLPSGGDSRLPSLPGGLPSGGLPSGLPSGLPGTSAPGYGAGQPTGGGGTDGGSGGGGGSVRTQEPATPTVAPDPTADAYRAVSPGDCLAVYDTGYDDYNTRIPYRVSCGAGNAYMWVSAVRSSGGACPQGPGRNYMSYTSRGQTTALCLTRQFKVGYCLLAKQSGSGAQARMNAGLMTAVDCDAKRVPAQYNQILHITGVYRAPANASARNCARVQGDRTYYWSWLVNGGRTLLCTMIYQG</sequence>
<keyword evidence="2" id="KW-0812">Transmembrane</keyword>
<evidence type="ECO:0008006" key="5">
    <source>
        <dbReference type="Google" id="ProtNLM"/>
    </source>
</evidence>
<keyword evidence="2" id="KW-0472">Membrane</keyword>
<evidence type="ECO:0000256" key="1">
    <source>
        <dbReference type="SAM" id="MobiDB-lite"/>
    </source>
</evidence>
<evidence type="ECO:0000313" key="4">
    <source>
        <dbReference type="Proteomes" id="UP001500253"/>
    </source>
</evidence>
<dbReference type="Proteomes" id="UP001500253">
    <property type="component" value="Unassembled WGS sequence"/>
</dbReference>
<proteinExistence type="predicted"/>
<accession>A0ABP5TN98</accession>
<dbReference type="EMBL" id="BAAASD010000023">
    <property type="protein sequence ID" value="GAA2354564.1"/>
    <property type="molecule type" value="Genomic_DNA"/>
</dbReference>
<organism evidence="3 4">
    <name type="scientific">Streptomyces cuspidosporus</name>
    <dbReference type="NCBI Taxonomy" id="66882"/>
    <lineage>
        <taxon>Bacteria</taxon>
        <taxon>Bacillati</taxon>
        <taxon>Actinomycetota</taxon>
        <taxon>Actinomycetes</taxon>
        <taxon>Kitasatosporales</taxon>
        <taxon>Streptomycetaceae</taxon>
        <taxon>Streptomyces</taxon>
    </lineage>
</organism>
<feature type="compositionally biased region" description="Low complexity" evidence="1">
    <location>
        <begin position="76"/>
        <end position="89"/>
    </location>
</feature>
<feature type="transmembrane region" description="Helical" evidence="2">
    <location>
        <begin position="21"/>
        <end position="41"/>
    </location>
</feature>
<feature type="compositionally biased region" description="Gly residues" evidence="1">
    <location>
        <begin position="90"/>
        <end position="111"/>
    </location>
</feature>